<evidence type="ECO:0000256" key="5">
    <source>
        <dbReference type="ARBA" id="ARBA00022670"/>
    </source>
</evidence>
<keyword evidence="20" id="KW-1185">Reference proteome</keyword>
<evidence type="ECO:0000256" key="1">
    <source>
        <dbReference type="ARBA" id="ARBA00004371"/>
    </source>
</evidence>
<evidence type="ECO:0000256" key="7">
    <source>
        <dbReference type="ARBA" id="ARBA00022801"/>
    </source>
</evidence>
<gene>
    <name evidence="19" type="ORF">DGAL_LOCUS6253</name>
</gene>
<evidence type="ECO:0000256" key="11">
    <source>
        <dbReference type="ARBA" id="ARBA00023228"/>
    </source>
</evidence>
<dbReference type="InterPro" id="IPR008758">
    <property type="entry name" value="Peptidase_S28"/>
</dbReference>
<dbReference type="GO" id="GO:0005764">
    <property type="term" value="C:lysosome"/>
    <property type="evidence" value="ECO:0007669"/>
    <property type="project" value="UniProtKB-SubCell"/>
</dbReference>
<dbReference type="EC" id="3.4.16.2" evidence="14"/>
<keyword evidence="4" id="KW-0121">Carboxypeptidase</keyword>
<dbReference type="FunFam" id="3.40.50.1820:FF:000484">
    <property type="entry name" value="Dipeptidyl peptidase 2"/>
    <property type="match status" value="1"/>
</dbReference>
<evidence type="ECO:0000256" key="18">
    <source>
        <dbReference type="SAM" id="SignalP"/>
    </source>
</evidence>
<accession>A0A8J2RLB5</accession>
<dbReference type="PANTHER" id="PTHR11010:SF38">
    <property type="entry name" value="LYSOSOMAL PRO-X CARBOXYPEPTIDASE"/>
    <property type="match status" value="1"/>
</dbReference>
<keyword evidence="6 18" id="KW-0732">Signal</keyword>
<dbReference type="InterPro" id="IPR042269">
    <property type="entry name" value="Ser_carbopepase_S28_SKS"/>
</dbReference>
<comment type="catalytic activity">
    <reaction evidence="12">
        <text>Cleavage of a -Pro-|-Xaa bond to release a C-terminal amino acid.</text>
        <dbReference type="EC" id="3.4.16.2"/>
    </reaction>
</comment>
<protein>
    <recommendedName>
        <fullName evidence="15">Lysosomal Pro-X carboxypeptidase</fullName>
        <ecNumber evidence="14">3.4.16.2</ecNumber>
    </recommendedName>
    <alternativeName>
        <fullName evidence="17">Proline carboxypeptidase</fullName>
    </alternativeName>
    <alternativeName>
        <fullName evidence="16">Prolylcarboxypeptidase</fullName>
    </alternativeName>
</protein>
<comment type="caution">
    <text evidence="19">The sequence shown here is derived from an EMBL/GenBank/DDBJ whole genome shotgun (WGS) entry which is preliminary data.</text>
</comment>
<evidence type="ECO:0000256" key="3">
    <source>
        <dbReference type="ARBA" id="ARBA00011738"/>
    </source>
</evidence>
<evidence type="ECO:0000313" key="20">
    <source>
        <dbReference type="Proteomes" id="UP000789390"/>
    </source>
</evidence>
<evidence type="ECO:0000256" key="13">
    <source>
        <dbReference type="ARBA" id="ARBA00059701"/>
    </source>
</evidence>
<evidence type="ECO:0000313" key="19">
    <source>
        <dbReference type="EMBL" id="CAH0103671.1"/>
    </source>
</evidence>
<sequence>MHRTLLLSFLCFLFHHSFVHAYEWKTFFFKQQVDHFSFANQDTYPQRYLVNSTYWKRGGGPIFFYTGNEGDIEWFAQNTGFMWDIAEEFGAMLIFAEHRYYGQSLPYGNKSYSDAKYLGYLTSEQALADFAELISYVKSTNSGAADSPVIAFGGSYGGMLAAWMRIKYPHIITGAIAASAPILQFTGLTPCDAFNRVVTADFASASTECSETIRKSWKSLSSVLSNDEGKEWIRTNWNLCVPLNGTDDVENLKDWLTNVWTNLAMVNYPYAANFLAPLPAYPVKAVCEHLTNSSLDDHSLLIELFKGLSVYANFTGQTKCLDVSQQADQSLGDMGWDFQACTEMVMPMCGDGINDMFEAQPWNIEKYSERCLKKWKVNPRPLMAPLIYGGRNISSSSNIVFSNGLLDPWSTGGVTKSLSDSIVAIIIPEGAHHLDLRAGDPNDPPSVLKAREIEKQFIGKWISSVKKDKKETLKSIIVGSEHIFVVVVPKRSE</sequence>
<dbReference type="InterPro" id="IPR029058">
    <property type="entry name" value="AB_hydrolase_fold"/>
</dbReference>
<feature type="signal peptide" evidence="18">
    <location>
        <begin position="1"/>
        <end position="21"/>
    </location>
</feature>
<comment type="subcellular location">
    <subcellularLocation>
        <location evidence="1">Lysosome</location>
    </subcellularLocation>
</comment>
<comment type="subunit">
    <text evidence="3">Homodimer.</text>
</comment>
<name>A0A8J2RLB5_9CRUS</name>
<feature type="chain" id="PRO_5035250587" description="Lysosomal Pro-X carboxypeptidase" evidence="18">
    <location>
        <begin position="22"/>
        <end position="493"/>
    </location>
</feature>
<evidence type="ECO:0000256" key="6">
    <source>
        <dbReference type="ARBA" id="ARBA00022729"/>
    </source>
</evidence>
<keyword evidence="5" id="KW-0645">Protease</keyword>
<evidence type="ECO:0000256" key="2">
    <source>
        <dbReference type="ARBA" id="ARBA00011079"/>
    </source>
</evidence>
<dbReference type="PANTHER" id="PTHR11010">
    <property type="entry name" value="PROTEASE S28 PRO-X CARBOXYPEPTIDASE-RELATED"/>
    <property type="match status" value="1"/>
</dbReference>
<dbReference type="GO" id="GO:0006508">
    <property type="term" value="P:proteolysis"/>
    <property type="evidence" value="ECO:0007669"/>
    <property type="project" value="UniProtKB-KW"/>
</dbReference>
<comment type="similarity">
    <text evidence="2">Belongs to the peptidase S28 family.</text>
</comment>
<keyword evidence="11" id="KW-0458">Lysosome</keyword>
<keyword evidence="10" id="KW-0325">Glycoprotein</keyword>
<evidence type="ECO:0000256" key="8">
    <source>
        <dbReference type="ARBA" id="ARBA00023145"/>
    </source>
</evidence>
<organism evidence="19 20">
    <name type="scientific">Daphnia galeata</name>
    <dbReference type="NCBI Taxonomy" id="27404"/>
    <lineage>
        <taxon>Eukaryota</taxon>
        <taxon>Metazoa</taxon>
        <taxon>Ecdysozoa</taxon>
        <taxon>Arthropoda</taxon>
        <taxon>Crustacea</taxon>
        <taxon>Branchiopoda</taxon>
        <taxon>Diplostraca</taxon>
        <taxon>Cladocera</taxon>
        <taxon>Anomopoda</taxon>
        <taxon>Daphniidae</taxon>
        <taxon>Daphnia</taxon>
    </lineage>
</organism>
<comment type="function">
    <text evidence="13">Cleaves C-terminal amino acids linked to proline in peptides such as angiotensin II, III and des-Arg9-bradykinin. This cleavage occurs at acidic pH, but enzymatic activity is retained with some substrates at neutral pH.</text>
</comment>
<evidence type="ECO:0000256" key="14">
    <source>
        <dbReference type="ARBA" id="ARBA00066456"/>
    </source>
</evidence>
<dbReference type="GO" id="GO:0008239">
    <property type="term" value="F:dipeptidyl-peptidase activity"/>
    <property type="evidence" value="ECO:0007669"/>
    <property type="project" value="TreeGrafter"/>
</dbReference>
<dbReference type="GO" id="GO:0004185">
    <property type="term" value="F:serine-type carboxypeptidase activity"/>
    <property type="evidence" value="ECO:0007669"/>
    <property type="project" value="UniProtKB-EC"/>
</dbReference>
<evidence type="ECO:0000256" key="9">
    <source>
        <dbReference type="ARBA" id="ARBA00023157"/>
    </source>
</evidence>
<evidence type="ECO:0000256" key="12">
    <source>
        <dbReference type="ARBA" id="ARBA00052013"/>
    </source>
</evidence>
<proteinExistence type="inferred from homology"/>
<evidence type="ECO:0000256" key="10">
    <source>
        <dbReference type="ARBA" id="ARBA00023180"/>
    </source>
</evidence>
<evidence type="ECO:0000256" key="4">
    <source>
        <dbReference type="ARBA" id="ARBA00022645"/>
    </source>
</evidence>
<dbReference type="Pfam" id="PF05577">
    <property type="entry name" value="Peptidase_S28"/>
    <property type="match status" value="1"/>
</dbReference>
<keyword evidence="9" id="KW-1015">Disulfide bond</keyword>
<dbReference type="Gene3D" id="3.40.50.1820">
    <property type="entry name" value="alpha/beta hydrolase"/>
    <property type="match status" value="1"/>
</dbReference>
<dbReference type="OrthoDB" id="2130629at2759"/>
<reference evidence="19" key="1">
    <citation type="submission" date="2021-11" db="EMBL/GenBank/DDBJ databases">
        <authorList>
            <person name="Schell T."/>
        </authorList>
    </citation>
    <scope>NUCLEOTIDE SEQUENCE</scope>
    <source>
        <strain evidence="19">M5</strain>
    </source>
</reference>
<dbReference type="Proteomes" id="UP000789390">
    <property type="component" value="Unassembled WGS sequence"/>
</dbReference>
<evidence type="ECO:0000256" key="17">
    <source>
        <dbReference type="ARBA" id="ARBA00076608"/>
    </source>
</evidence>
<evidence type="ECO:0000256" key="16">
    <source>
        <dbReference type="ARBA" id="ARBA00076475"/>
    </source>
</evidence>
<dbReference type="EMBL" id="CAKKLH010000112">
    <property type="protein sequence ID" value="CAH0103671.1"/>
    <property type="molecule type" value="Genomic_DNA"/>
</dbReference>
<dbReference type="AlphaFoldDB" id="A0A8J2RLB5"/>
<keyword evidence="8" id="KW-0865">Zymogen</keyword>
<dbReference type="SUPFAM" id="SSF53474">
    <property type="entry name" value="alpha/beta-Hydrolases"/>
    <property type="match status" value="1"/>
</dbReference>
<dbReference type="Gene3D" id="1.20.120.980">
    <property type="entry name" value="Serine carboxypeptidase S28, SKS domain"/>
    <property type="match status" value="1"/>
</dbReference>
<keyword evidence="7" id="KW-0378">Hydrolase</keyword>
<dbReference type="FunFam" id="1.20.120.980:FF:000002">
    <property type="entry name" value="lysosomal Pro-X carboxypeptidase"/>
    <property type="match status" value="1"/>
</dbReference>
<evidence type="ECO:0000256" key="15">
    <source>
        <dbReference type="ARBA" id="ARBA00073691"/>
    </source>
</evidence>